<protein>
    <submittedName>
        <fullName evidence="2">Uncharacterized protein</fullName>
    </submittedName>
</protein>
<feature type="compositionally biased region" description="Polar residues" evidence="1">
    <location>
        <begin position="72"/>
        <end position="85"/>
    </location>
</feature>
<dbReference type="STRING" id="526218.Sterm_0846"/>
<dbReference type="Proteomes" id="UP000000845">
    <property type="component" value="Chromosome"/>
</dbReference>
<dbReference type="KEGG" id="str:Sterm_0846"/>
<feature type="compositionally biased region" description="Basic and acidic residues" evidence="1">
    <location>
        <begin position="44"/>
        <end position="71"/>
    </location>
</feature>
<organism evidence="2 3">
    <name type="scientific">Sebaldella termitidis (strain ATCC 33386 / NCTC 11300)</name>
    <dbReference type="NCBI Taxonomy" id="526218"/>
    <lineage>
        <taxon>Bacteria</taxon>
        <taxon>Fusobacteriati</taxon>
        <taxon>Fusobacteriota</taxon>
        <taxon>Fusobacteriia</taxon>
        <taxon>Fusobacteriales</taxon>
        <taxon>Leptotrichiaceae</taxon>
        <taxon>Sebaldella</taxon>
    </lineage>
</organism>
<gene>
    <name evidence="2" type="ordered locus">Sterm_0846</name>
</gene>
<dbReference type="AlphaFoldDB" id="D1AR30"/>
<reference evidence="2 3" key="2">
    <citation type="journal article" date="2010" name="Stand. Genomic Sci.">
        <title>Complete genome sequence of Sebaldella termitidis type strain (NCTC 11300).</title>
        <authorList>
            <person name="Harmon-Smith M."/>
            <person name="Celia L."/>
            <person name="Chertkov O."/>
            <person name="Lapidus A."/>
            <person name="Copeland A."/>
            <person name="Glavina Del Rio T."/>
            <person name="Nolan M."/>
            <person name="Lucas S."/>
            <person name="Tice H."/>
            <person name="Cheng J.F."/>
            <person name="Han C."/>
            <person name="Detter J.C."/>
            <person name="Bruce D."/>
            <person name="Goodwin L."/>
            <person name="Pitluck S."/>
            <person name="Pati A."/>
            <person name="Liolios K."/>
            <person name="Ivanova N."/>
            <person name="Mavromatis K."/>
            <person name="Mikhailova N."/>
            <person name="Chen A."/>
            <person name="Palaniappan K."/>
            <person name="Land M."/>
            <person name="Hauser L."/>
            <person name="Chang Y.J."/>
            <person name="Jeffries C.D."/>
            <person name="Brettin T."/>
            <person name="Goker M."/>
            <person name="Beck B."/>
            <person name="Bristow J."/>
            <person name="Eisen J.A."/>
            <person name="Markowitz V."/>
            <person name="Hugenholtz P."/>
            <person name="Kyrpides N.C."/>
            <person name="Klenk H.P."/>
            <person name="Chen F."/>
        </authorList>
    </citation>
    <scope>NUCLEOTIDE SEQUENCE [LARGE SCALE GENOMIC DNA]</scope>
    <source>
        <strain evidence="3">ATCC 33386 / NCTC 11300</strain>
    </source>
</reference>
<evidence type="ECO:0000313" key="2">
    <source>
        <dbReference type="EMBL" id="ACZ07718.1"/>
    </source>
</evidence>
<keyword evidence="3" id="KW-1185">Reference proteome</keyword>
<reference evidence="3" key="1">
    <citation type="submission" date="2009-09" db="EMBL/GenBank/DDBJ databases">
        <title>The complete chromosome of Sebaldella termitidis ATCC 33386.</title>
        <authorList>
            <consortium name="US DOE Joint Genome Institute (JGI-PGF)"/>
            <person name="Lucas S."/>
            <person name="Copeland A."/>
            <person name="Lapidus A."/>
            <person name="Glavina del Rio T."/>
            <person name="Dalin E."/>
            <person name="Tice H."/>
            <person name="Bruce D."/>
            <person name="Goodwin L."/>
            <person name="Pitluck S."/>
            <person name="Kyrpides N."/>
            <person name="Mavromatis K."/>
            <person name="Ivanova N."/>
            <person name="Mikhailova N."/>
            <person name="Sims D."/>
            <person name="Meincke L."/>
            <person name="Brettin T."/>
            <person name="Detter J.C."/>
            <person name="Han C."/>
            <person name="Larimer F."/>
            <person name="Land M."/>
            <person name="Hauser L."/>
            <person name="Markowitz V."/>
            <person name="Cheng J.F."/>
            <person name="Hugenholtz P."/>
            <person name="Woyke T."/>
            <person name="Wu D."/>
            <person name="Eisen J.A."/>
        </authorList>
    </citation>
    <scope>NUCLEOTIDE SEQUENCE [LARGE SCALE GENOMIC DNA]</scope>
    <source>
        <strain evidence="3">ATCC 33386 / NCTC 11300</strain>
    </source>
</reference>
<evidence type="ECO:0000313" key="3">
    <source>
        <dbReference type="Proteomes" id="UP000000845"/>
    </source>
</evidence>
<feature type="region of interest" description="Disordered" evidence="1">
    <location>
        <begin position="44"/>
        <end position="88"/>
    </location>
</feature>
<dbReference type="HOGENOM" id="CLU_1314680_0_0_0"/>
<evidence type="ECO:0000256" key="1">
    <source>
        <dbReference type="SAM" id="MobiDB-lite"/>
    </source>
</evidence>
<dbReference type="EMBL" id="CP001739">
    <property type="protein sequence ID" value="ACZ07718.1"/>
    <property type="molecule type" value="Genomic_DNA"/>
</dbReference>
<proteinExistence type="predicted"/>
<name>D1AR30_SEBTE</name>
<sequence length="209" mass="23716">MKKQFLLGIGIIIFIFLAVGSTDSDKEEKEREIKEYAEKTAKLSPEEKAKIDAANLEERRKQEERSKEKQANKVQKATSSVSPDSKTVYEDDEIGKELRGEIGHRAKKITIFDDGAIVQVEAQDGIDRKMVVKGMVRDSGQILEKLEKISKKHGANSYQEVTIEFFFDLRAPDGKVSNEKIFRITKSGSDIKSTFIHPVIQQAYSELYE</sequence>
<dbReference type="RefSeq" id="WP_012860314.1">
    <property type="nucleotide sequence ID" value="NC_013517.1"/>
</dbReference>
<accession>D1AR30</accession>